<protein>
    <submittedName>
        <fullName evidence="2">Uncharacterized protein</fullName>
    </submittedName>
</protein>
<dbReference type="Proteomes" id="UP001162640">
    <property type="component" value="Unassembled WGS sequence"/>
</dbReference>
<evidence type="ECO:0000313" key="3">
    <source>
        <dbReference type="Proteomes" id="UP001162640"/>
    </source>
</evidence>
<gene>
    <name evidence="2" type="ORF">TL16_g08168</name>
</gene>
<keyword evidence="1" id="KW-0472">Membrane</keyword>
<dbReference type="EMBL" id="BLQM01000266">
    <property type="protein sequence ID" value="GMH79503.1"/>
    <property type="molecule type" value="Genomic_DNA"/>
</dbReference>
<comment type="caution">
    <text evidence="2">The sequence shown here is derived from an EMBL/GenBank/DDBJ whole genome shotgun (WGS) entry which is preliminary data.</text>
</comment>
<name>A0A9W7EHV5_9STRA</name>
<keyword evidence="1" id="KW-0812">Transmembrane</keyword>
<reference evidence="3" key="1">
    <citation type="journal article" date="2023" name="Commun. Biol.">
        <title>Genome analysis of Parmales, the sister group of diatoms, reveals the evolutionary specialization of diatoms from phago-mixotrophs to photoautotrophs.</title>
        <authorList>
            <person name="Ban H."/>
            <person name="Sato S."/>
            <person name="Yoshikawa S."/>
            <person name="Yamada K."/>
            <person name="Nakamura Y."/>
            <person name="Ichinomiya M."/>
            <person name="Sato N."/>
            <person name="Blanc-Mathieu R."/>
            <person name="Endo H."/>
            <person name="Kuwata A."/>
            <person name="Ogata H."/>
        </authorList>
    </citation>
    <scope>NUCLEOTIDE SEQUENCE [LARGE SCALE GENOMIC DNA]</scope>
</reference>
<sequence length="296" mass="32953">MSYEQQALSVDNIPLSPKKKPSNTPFCTFKKTVYIIVVIGACVGGSLAFLFKMGLLGFNCGWDLSFSDKTSVCVEVPPKTVVDSSRRTTTNYLRRVLSMLHEPTAEEQSMSFSCADGLTTEQADACAQYCNADYIFIKQVFLVEDEFESRESWSGGHVQVVVMEETKSFNFDYALGCSDEDEYLTQIFTDSSFQCGYSEIGYDLYHRVPTSPCAISGNCETNTINRETYYYASMSNLVFGGDLQSAINDVKTGVKKPGVYTYAYPKSYDHIVQGCSASYKVDFSIPQDYYNATVVG</sequence>
<accession>A0A9W7EHV5</accession>
<proteinExistence type="predicted"/>
<feature type="transmembrane region" description="Helical" evidence="1">
    <location>
        <begin position="32"/>
        <end position="51"/>
    </location>
</feature>
<dbReference type="AlphaFoldDB" id="A0A9W7EHV5"/>
<organism evidence="2 3">
    <name type="scientific">Triparma laevis f. inornata</name>
    <dbReference type="NCBI Taxonomy" id="1714386"/>
    <lineage>
        <taxon>Eukaryota</taxon>
        <taxon>Sar</taxon>
        <taxon>Stramenopiles</taxon>
        <taxon>Ochrophyta</taxon>
        <taxon>Bolidophyceae</taxon>
        <taxon>Parmales</taxon>
        <taxon>Triparmaceae</taxon>
        <taxon>Triparma</taxon>
    </lineage>
</organism>
<evidence type="ECO:0000256" key="1">
    <source>
        <dbReference type="SAM" id="Phobius"/>
    </source>
</evidence>
<keyword evidence="1" id="KW-1133">Transmembrane helix</keyword>
<evidence type="ECO:0000313" key="2">
    <source>
        <dbReference type="EMBL" id="GMH79503.1"/>
    </source>
</evidence>